<proteinExistence type="predicted"/>
<evidence type="ECO:0000313" key="1">
    <source>
        <dbReference type="EMBL" id="CAN98317.1"/>
    </source>
</evidence>
<dbReference type="HOGENOM" id="CLU_1905397_0_0_7"/>
<reference evidence="1 2" key="1">
    <citation type="journal article" date="2007" name="Nat. Biotechnol.">
        <title>Complete genome sequence of the myxobacterium Sorangium cellulosum.</title>
        <authorList>
            <person name="Schneiker S."/>
            <person name="Perlova O."/>
            <person name="Kaiser O."/>
            <person name="Gerth K."/>
            <person name="Alici A."/>
            <person name="Altmeyer M.O."/>
            <person name="Bartels D."/>
            <person name="Bekel T."/>
            <person name="Beyer S."/>
            <person name="Bode E."/>
            <person name="Bode H.B."/>
            <person name="Bolten C.J."/>
            <person name="Choudhuri J.V."/>
            <person name="Doss S."/>
            <person name="Elnakady Y.A."/>
            <person name="Frank B."/>
            <person name="Gaigalat L."/>
            <person name="Goesmann A."/>
            <person name="Groeger C."/>
            <person name="Gross F."/>
            <person name="Jelsbak L."/>
            <person name="Jelsbak L."/>
            <person name="Kalinowski J."/>
            <person name="Kegler C."/>
            <person name="Knauber T."/>
            <person name="Konietzny S."/>
            <person name="Kopp M."/>
            <person name="Krause L."/>
            <person name="Krug D."/>
            <person name="Linke B."/>
            <person name="Mahmud T."/>
            <person name="Martinez-Arias R."/>
            <person name="McHardy A.C."/>
            <person name="Merai M."/>
            <person name="Meyer F."/>
            <person name="Mormann S."/>
            <person name="Munoz-Dorado J."/>
            <person name="Perez J."/>
            <person name="Pradella S."/>
            <person name="Rachid S."/>
            <person name="Raddatz G."/>
            <person name="Rosenau F."/>
            <person name="Rueckert C."/>
            <person name="Sasse F."/>
            <person name="Scharfe M."/>
            <person name="Schuster S.C."/>
            <person name="Suen G."/>
            <person name="Treuner-Lange A."/>
            <person name="Velicer G.J."/>
            <person name="Vorholter F.-J."/>
            <person name="Weissman K.J."/>
            <person name="Welch R.D."/>
            <person name="Wenzel S.C."/>
            <person name="Whitworth D.E."/>
            <person name="Wilhelm S."/>
            <person name="Wittmann C."/>
            <person name="Bloecker H."/>
            <person name="Puehler A."/>
            <person name="Mueller R."/>
        </authorList>
    </citation>
    <scope>NUCLEOTIDE SEQUENCE [LARGE SCALE GENOMIC DNA]</scope>
    <source>
        <strain evidence="2">So ce56</strain>
    </source>
</reference>
<organism evidence="1 2">
    <name type="scientific">Sorangium cellulosum (strain So ce56)</name>
    <name type="common">Polyangium cellulosum (strain So ce56)</name>
    <dbReference type="NCBI Taxonomy" id="448385"/>
    <lineage>
        <taxon>Bacteria</taxon>
        <taxon>Pseudomonadati</taxon>
        <taxon>Myxococcota</taxon>
        <taxon>Polyangia</taxon>
        <taxon>Polyangiales</taxon>
        <taxon>Polyangiaceae</taxon>
        <taxon>Sorangium</taxon>
    </lineage>
</organism>
<dbReference type="eggNOG" id="ENOG50324Y7">
    <property type="taxonomic scope" value="Bacteria"/>
</dbReference>
<dbReference type="OrthoDB" id="272075at2"/>
<evidence type="ECO:0000313" key="2">
    <source>
        <dbReference type="Proteomes" id="UP000002139"/>
    </source>
</evidence>
<dbReference type="KEGG" id="scl:sce8147"/>
<gene>
    <name evidence="1" type="ordered locus">sce8147</name>
</gene>
<dbReference type="Proteomes" id="UP000002139">
    <property type="component" value="Chromosome"/>
</dbReference>
<keyword evidence="2" id="KW-1185">Reference proteome</keyword>
<dbReference type="BioCyc" id="SCEL448385:SCE_RS41730-MONOMER"/>
<sequence length="136" mass="14456">MDAVRPDEPTREIVELTGRQRLVVVRQPDGDVVRFLSPSGAVTLSVSLTEDGPVLRFEGASLVLQAAGSLAIEAEKLQLHGRAGVSLSTDGDLTLQATGDLHSEARIQNVTATLGDVNVRANDDVKLSGERVRVNC</sequence>
<dbReference type="RefSeq" id="WP_012240756.1">
    <property type="nucleotide sequence ID" value="NC_010162.1"/>
</dbReference>
<name>A9FMC8_SORC5</name>
<protein>
    <submittedName>
        <fullName evidence="1">Uncharacterized protein</fullName>
    </submittedName>
</protein>
<dbReference type="EMBL" id="AM746676">
    <property type="protein sequence ID" value="CAN98317.1"/>
    <property type="molecule type" value="Genomic_DNA"/>
</dbReference>
<dbReference type="AlphaFoldDB" id="A9FMC8"/>
<accession>A9FMC8</accession>
<dbReference type="STRING" id="448385.sce8147"/>